<gene>
    <name evidence="3" type="ORF">M9Y10_040965</name>
</gene>
<evidence type="ECO:0000313" key="3">
    <source>
        <dbReference type="EMBL" id="KAK8885516.1"/>
    </source>
</evidence>
<dbReference type="EMBL" id="JAPFFF010000007">
    <property type="protein sequence ID" value="KAK8885516.1"/>
    <property type="molecule type" value="Genomic_DNA"/>
</dbReference>
<comment type="caution">
    <text evidence="3">The sequence shown here is derived from an EMBL/GenBank/DDBJ whole genome shotgun (WGS) entry which is preliminary data.</text>
</comment>
<protein>
    <submittedName>
        <fullName evidence="3">Uncharacterized protein</fullName>
    </submittedName>
</protein>
<evidence type="ECO:0000256" key="1">
    <source>
        <dbReference type="SAM" id="Coils"/>
    </source>
</evidence>
<feature type="region of interest" description="Disordered" evidence="2">
    <location>
        <begin position="1251"/>
        <end position="1270"/>
    </location>
</feature>
<keyword evidence="4" id="KW-1185">Reference proteome</keyword>
<accession>A0ABR2K462</accession>
<feature type="region of interest" description="Disordered" evidence="2">
    <location>
        <begin position="561"/>
        <end position="581"/>
    </location>
</feature>
<dbReference type="Proteomes" id="UP001470230">
    <property type="component" value="Unassembled WGS sequence"/>
</dbReference>
<sequence length="1434" mass="166629">MNEITNIINDYSFLSNEKSHATELHTVREQINSSFNSLQISMIQLRQILNILNSQFYNSFISVPDVSQSTIKLYYELFQTIVKSLQPVKIAIQNPNIYLTTSTSKFETLYYKFIADFIELLLVIDLPKELFNPIGTFFSPLLIIFMRNLANEKTNILQEDFTLIAQLNQSSFTIFESVLKSLYTYCFDKIDLLYNIIQVDDNSDDQCSESIKSNLEVLRSSLIWTKKNTEQYQIITNSILSIRCELISRPINKLKAASILNEIESNARIGFQLNQALKSFNEFIEFLNLPNQNIKISSFFSNCGDIQHFYENAIKLQLLELEKFSEDNLIPFEFYHEMKSIFGKIFEYHNNSLLTDLIAAVDIQLCSYHNQSSDEEKKEDESSFDLKKRLKEEFDMNLRKNDPPKSYDDCINTFLEFIKNLDIVGEIPATLEKDMLNYQFVDIVSSMTKDRLNCPIKSEIDQVTSIINDMRFLADKIITINSSNNCSNNYKSSMFLSTYICTIEILLLAKEKYKNSTDQFELIIQAFRELIPPPDMIRKIMNIDTRFHELEKASRMLINEPVAPNNTYTSNNDNKNENNDQQVNDASNIFFSSNDTITKLVTELELATLILSFIEKNENFIHLICCTEFSLNIWPPKNNSENEDYDEKELHFDENGYNASLTLLSLFKTDGFNFDHSPQFFINWIAFNFSIVNTRIQATDLINFVPFCDYSDLSGKIINCCTLIELYVRNNNSEEKVTAVESMKLSTLAVFTALSTSLRLDEIQLTKQILACIKESCSSTSTFKKINVLCHTVLTKIYSFAQLFEFFHYAKLMNQTKINSLTPIEIFNYSLEILKKLRSVVDAECLPFDFRESADNISQKISQIINDPEMNPRPLFFSQGGVVEEQLNVILSLLNEVRKIVNKFDISIFADQVSSYIDEIVSVYEREDQQNENDCKHTFSPDVFNSIFLLKTQMHELLLPNKTINKQILLIKIQLILENSEKIFPKLEKPLQDLYDFINISYVIYSIKTMLNLAYFSMSHYCRNGILFQNWFEGEFNENSIFCKEDENINTTFTNLMESVNNVVSGMTELENGINNILSEHNYYQEINNDNSNNPRMVMKINMLNDLNSTFQSLAADLKSRISKLNDRKIRPEVPQLEQECDELVRQFMSFPNQTPNLAKIYKKVGLKILPSSNQLVTKFESESIQLVLKDVTIKEKEKKIELLNDELKKRQRQINQNTENSIVDTKKKQRERSDQIIKLIKDAISDTNETATANTSNDNINYDDDNGDNIPPDDPNYETFQRLKKQLSSINQDNLRLRDEIRELQLHHNISREDQIELLMNKSINFQNPNTSKDFDVKHKSSSNKKDNDALNKRISQSIEKMKKKIQIDKKQGSSEASIIKLFKDIRPRGFTDTLISEDIYKSFTKSTRERADKIMKEWRSLRNDLALYEQES</sequence>
<proteinExistence type="predicted"/>
<organism evidence="3 4">
    <name type="scientific">Tritrichomonas musculus</name>
    <dbReference type="NCBI Taxonomy" id="1915356"/>
    <lineage>
        <taxon>Eukaryota</taxon>
        <taxon>Metamonada</taxon>
        <taxon>Parabasalia</taxon>
        <taxon>Tritrichomonadida</taxon>
        <taxon>Tritrichomonadidae</taxon>
        <taxon>Tritrichomonas</taxon>
    </lineage>
</organism>
<evidence type="ECO:0000313" key="4">
    <source>
        <dbReference type="Proteomes" id="UP001470230"/>
    </source>
</evidence>
<keyword evidence="1" id="KW-0175">Coiled coil</keyword>
<feature type="compositionally biased region" description="Low complexity" evidence="2">
    <location>
        <begin position="565"/>
        <end position="581"/>
    </location>
</feature>
<feature type="coiled-coil region" evidence="1">
    <location>
        <begin position="1281"/>
        <end position="1308"/>
    </location>
</feature>
<feature type="compositionally biased region" description="Basic and acidic residues" evidence="2">
    <location>
        <begin position="1334"/>
        <end position="1352"/>
    </location>
</feature>
<reference evidence="3 4" key="1">
    <citation type="submission" date="2024-04" db="EMBL/GenBank/DDBJ databases">
        <title>Tritrichomonas musculus Genome.</title>
        <authorList>
            <person name="Alves-Ferreira E."/>
            <person name="Grigg M."/>
            <person name="Lorenzi H."/>
            <person name="Galac M."/>
        </authorList>
    </citation>
    <scope>NUCLEOTIDE SEQUENCE [LARGE SCALE GENOMIC DNA]</scope>
    <source>
        <strain evidence="3 4">EAF2021</strain>
    </source>
</reference>
<feature type="region of interest" description="Disordered" evidence="2">
    <location>
        <begin position="1330"/>
        <end position="1352"/>
    </location>
</feature>
<feature type="coiled-coil region" evidence="1">
    <location>
        <begin position="1194"/>
        <end position="1221"/>
    </location>
</feature>
<evidence type="ECO:0000256" key="2">
    <source>
        <dbReference type="SAM" id="MobiDB-lite"/>
    </source>
</evidence>
<name>A0ABR2K462_9EUKA</name>